<dbReference type="InterPro" id="IPR009078">
    <property type="entry name" value="Ferritin-like_SF"/>
</dbReference>
<dbReference type="InterPro" id="IPR024934">
    <property type="entry name" value="Rubredoxin-like_dom"/>
</dbReference>
<evidence type="ECO:0000256" key="5">
    <source>
        <dbReference type="ARBA" id="ARBA00023004"/>
    </source>
</evidence>
<dbReference type="Pfam" id="PF02915">
    <property type="entry name" value="Rubrerythrin"/>
    <property type="match status" value="1"/>
</dbReference>
<keyword evidence="2" id="KW-0813">Transport</keyword>
<dbReference type="InterPro" id="IPR009040">
    <property type="entry name" value="Ferritin-like_diiron"/>
</dbReference>
<evidence type="ECO:0000259" key="6">
    <source>
        <dbReference type="PROSITE" id="PS50903"/>
    </source>
</evidence>
<organism evidence="8 9">
    <name type="scientific">Sedimentisphaera cyanobacteriorum</name>
    <dbReference type="NCBI Taxonomy" id="1940790"/>
    <lineage>
        <taxon>Bacteria</taxon>
        <taxon>Pseudomonadati</taxon>
        <taxon>Planctomycetota</taxon>
        <taxon>Phycisphaerae</taxon>
        <taxon>Sedimentisphaerales</taxon>
        <taxon>Sedimentisphaeraceae</taxon>
        <taxon>Sedimentisphaera</taxon>
    </lineage>
</organism>
<evidence type="ECO:0000313" key="8">
    <source>
        <dbReference type="EMBL" id="AQQ09725.1"/>
    </source>
</evidence>
<dbReference type="AlphaFoldDB" id="A0A1Q2HR62"/>
<keyword evidence="4" id="KW-0249">Electron transport</keyword>
<dbReference type="Gene3D" id="1.20.1260.10">
    <property type="match status" value="1"/>
</dbReference>
<accession>A0A1Q2HR62</accession>
<dbReference type="Gene3D" id="2.20.28.10">
    <property type="match status" value="1"/>
</dbReference>
<keyword evidence="5" id="KW-0408">Iron</keyword>
<dbReference type="STRING" id="1940790.L21SP3_01536"/>
<dbReference type="CDD" id="cd01041">
    <property type="entry name" value="Rubrerythrin"/>
    <property type="match status" value="1"/>
</dbReference>
<sequence>MELKGSKTEANLLKAFAGESQARNRYTYFAEKAREEGYEQIADIFEQTANHEKEHAKRLFRFMEGREVEITAAYPAGKVGTTVENLQEGFEGENYEVTTMYPNFADEADKEGFKDIARLFRNIAKAEMHHRQRYTNLKKNLEEGKVFSREGSCIWMCINCGYLHEGKEAPSICPTCRYPKAYFQLKPENY</sequence>
<proteinExistence type="predicted"/>
<dbReference type="PROSITE" id="PS50905">
    <property type="entry name" value="FERRITIN_LIKE"/>
    <property type="match status" value="1"/>
</dbReference>
<dbReference type="PANTHER" id="PTHR43865:SF1">
    <property type="entry name" value="RUBRERYTHRIN-RELATED"/>
    <property type="match status" value="1"/>
</dbReference>
<keyword evidence="9" id="KW-1185">Reference proteome</keyword>
<dbReference type="SUPFAM" id="SSF57802">
    <property type="entry name" value="Rubredoxin-like"/>
    <property type="match status" value="1"/>
</dbReference>
<evidence type="ECO:0000256" key="3">
    <source>
        <dbReference type="ARBA" id="ARBA00022723"/>
    </source>
</evidence>
<feature type="domain" description="Ferritin-like diiron" evidence="7">
    <location>
        <begin position="2"/>
        <end position="145"/>
    </location>
</feature>
<dbReference type="InterPro" id="IPR052364">
    <property type="entry name" value="Rubrerythrin"/>
</dbReference>
<dbReference type="InterPro" id="IPR048574">
    <property type="entry name" value="RUBY_RBDX"/>
</dbReference>
<dbReference type="GO" id="GO:0016491">
    <property type="term" value="F:oxidoreductase activity"/>
    <property type="evidence" value="ECO:0007669"/>
    <property type="project" value="InterPro"/>
</dbReference>
<evidence type="ECO:0000259" key="7">
    <source>
        <dbReference type="PROSITE" id="PS50905"/>
    </source>
</evidence>
<dbReference type="Pfam" id="PF21349">
    <property type="entry name" value="RUBY_RBDX"/>
    <property type="match status" value="1"/>
</dbReference>
<dbReference type="CDD" id="cd00729">
    <property type="entry name" value="rubredoxin_SM"/>
    <property type="match status" value="1"/>
</dbReference>
<dbReference type="PROSITE" id="PS50903">
    <property type="entry name" value="RUBREDOXIN_LIKE"/>
    <property type="match status" value="1"/>
</dbReference>
<dbReference type="InterPro" id="IPR003251">
    <property type="entry name" value="Rr_diiron-bd_dom"/>
</dbReference>
<protein>
    <submittedName>
        <fullName evidence="8">Rubrerythrin</fullName>
    </submittedName>
</protein>
<dbReference type="KEGG" id="pbu:L21SP3_01536"/>
<dbReference type="OrthoDB" id="9799749at2"/>
<reference evidence="9" key="1">
    <citation type="submission" date="2017-02" db="EMBL/GenBank/DDBJ databases">
        <title>Comparative genomics and description of representatives of a novel lineage of planctomycetes thriving in anoxic sediments.</title>
        <authorList>
            <person name="Spring S."/>
            <person name="Bunk B."/>
            <person name="Sproer C."/>
            <person name="Klenk H.-P."/>
        </authorList>
    </citation>
    <scope>NUCLEOTIDE SEQUENCE [LARGE SCALE GENOMIC DNA]</scope>
    <source>
        <strain evidence="9">L21-RPul-D3</strain>
    </source>
</reference>
<comment type="cofactor">
    <cofactor evidence="1">
        <name>Fe(3+)</name>
        <dbReference type="ChEBI" id="CHEBI:29034"/>
    </cofactor>
</comment>
<dbReference type="GO" id="GO:0005506">
    <property type="term" value="F:iron ion binding"/>
    <property type="evidence" value="ECO:0007669"/>
    <property type="project" value="InterPro"/>
</dbReference>
<evidence type="ECO:0000256" key="2">
    <source>
        <dbReference type="ARBA" id="ARBA00022448"/>
    </source>
</evidence>
<dbReference type="PANTHER" id="PTHR43865">
    <property type="entry name" value="RUBRERYTHRIN-RELATED"/>
    <property type="match status" value="1"/>
</dbReference>
<evidence type="ECO:0000256" key="4">
    <source>
        <dbReference type="ARBA" id="ARBA00022982"/>
    </source>
</evidence>
<dbReference type="RefSeq" id="WP_077540297.1">
    <property type="nucleotide sequence ID" value="NZ_CP019633.1"/>
</dbReference>
<dbReference type="Proteomes" id="UP000188273">
    <property type="component" value="Chromosome"/>
</dbReference>
<evidence type="ECO:0000256" key="1">
    <source>
        <dbReference type="ARBA" id="ARBA00001965"/>
    </source>
</evidence>
<dbReference type="NCBIfam" id="NF045767">
    <property type="entry name" value="RuberyRbr"/>
    <property type="match status" value="1"/>
</dbReference>
<dbReference type="InterPro" id="IPR012347">
    <property type="entry name" value="Ferritin-like"/>
</dbReference>
<evidence type="ECO:0000313" key="9">
    <source>
        <dbReference type="Proteomes" id="UP000188273"/>
    </source>
</evidence>
<dbReference type="SUPFAM" id="SSF47240">
    <property type="entry name" value="Ferritin-like"/>
    <property type="match status" value="1"/>
</dbReference>
<gene>
    <name evidence="8" type="primary">rbr</name>
    <name evidence="8" type="ORF">L21SP3_01536</name>
</gene>
<dbReference type="EMBL" id="CP019633">
    <property type="protein sequence ID" value="AQQ09725.1"/>
    <property type="molecule type" value="Genomic_DNA"/>
</dbReference>
<feature type="domain" description="Rubredoxin-like" evidence="6">
    <location>
        <begin position="152"/>
        <end position="186"/>
    </location>
</feature>
<keyword evidence="3" id="KW-0479">Metal-binding</keyword>
<name>A0A1Q2HR62_9BACT</name>